<feature type="transmembrane region" description="Helical" evidence="6">
    <location>
        <begin position="52"/>
        <end position="72"/>
    </location>
</feature>
<dbReference type="InterPro" id="IPR020846">
    <property type="entry name" value="MFS_dom"/>
</dbReference>
<evidence type="ECO:0000256" key="3">
    <source>
        <dbReference type="ARBA" id="ARBA00022692"/>
    </source>
</evidence>
<keyword evidence="3 6" id="KW-0812">Transmembrane</keyword>
<feature type="transmembrane region" description="Helical" evidence="6">
    <location>
        <begin position="291"/>
        <end position="310"/>
    </location>
</feature>
<evidence type="ECO:0000256" key="1">
    <source>
        <dbReference type="ARBA" id="ARBA00004651"/>
    </source>
</evidence>
<organism evidence="8 9">
    <name type="scientific">Kribbella sancticallisti</name>
    <dbReference type="NCBI Taxonomy" id="460087"/>
    <lineage>
        <taxon>Bacteria</taxon>
        <taxon>Bacillati</taxon>
        <taxon>Actinomycetota</taxon>
        <taxon>Actinomycetes</taxon>
        <taxon>Propionibacteriales</taxon>
        <taxon>Kribbellaceae</taxon>
        <taxon>Kribbella</taxon>
    </lineage>
</organism>
<dbReference type="CDD" id="cd06173">
    <property type="entry name" value="MFS_MefA_like"/>
    <property type="match status" value="1"/>
</dbReference>
<feature type="transmembrane region" description="Helical" evidence="6">
    <location>
        <begin position="349"/>
        <end position="371"/>
    </location>
</feature>
<keyword evidence="2" id="KW-1003">Cell membrane</keyword>
<comment type="caution">
    <text evidence="8">The sequence shown here is derived from an EMBL/GenBank/DDBJ whole genome shotgun (WGS) entry which is preliminary data.</text>
</comment>
<name>A0ABN2DNB8_9ACTN</name>
<evidence type="ECO:0000313" key="8">
    <source>
        <dbReference type="EMBL" id="GAA1581431.1"/>
    </source>
</evidence>
<dbReference type="Proteomes" id="UP001500393">
    <property type="component" value="Unassembled WGS sequence"/>
</dbReference>
<reference evidence="8 9" key="1">
    <citation type="journal article" date="2019" name="Int. J. Syst. Evol. Microbiol.">
        <title>The Global Catalogue of Microorganisms (GCM) 10K type strain sequencing project: providing services to taxonomists for standard genome sequencing and annotation.</title>
        <authorList>
            <consortium name="The Broad Institute Genomics Platform"/>
            <consortium name="The Broad Institute Genome Sequencing Center for Infectious Disease"/>
            <person name="Wu L."/>
            <person name="Ma J."/>
        </authorList>
    </citation>
    <scope>NUCLEOTIDE SEQUENCE [LARGE SCALE GENOMIC DNA]</scope>
    <source>
        <strain evidence="8 9">JCM 14969</strain>
    </source>
</reference>
<evidence type="ECO:0000259" key="7">
    <source>
        <dbReference type="PROSITE" id="PS50850"/>
    </source>
</evidence>
<dbReference type="SUPFAM" id="SSF103473">
    <property type="entry name" value="MFS general substrate transporter"/>
    <property type="match status" value="1"/>
</dbReference>
<dbReference type="PANTHER" id="PTHR23513:SF11">
    <property type="entry name" value="STAPHYLOFERRIN A TRANSPORTER"/>
    <property type="match status" value="1"/>
</dbReference>
<evidence type="ECO:0000256" key="5">
    <source>
        <dbReference type="ARBA" id="ARBA00023136"/>
    </source>
</evidence>
<dbReference type="RefSeq" id="WP_344215810.1">
    <property type="nucleotide sequence ID" value="NZ_BAAAOS010000020.1"/>
</dbReference>
<sequence>MAPNVSYREVFGVREFRAIWLAEGQSVVGDQLARVALSVLVFSDTGSAALTALAYALTFVPSLLGGIALTSLADRVPRRELMVWIDGLRGALILPVAIPGMPFWTCCVLVGVVSLLQPVFKSAQLALLPEVLGEERYLTGLAIRSVTIQFFQMVGFAGGGLLIALFNPHVVLVLDGLSFFASALLIRILLTPRPAADRSAEDLSSRRWSSRASMRQSWRLLFGEREMRTLVLMLWLMALVTVYEGLAVPYAVLLGGDAVTAGLILAADPLGSIVGAVAFSRWVPESWRSKLLGPLVVAAAVPVAICLLRPGLLLSVMLFVLAGALGTSVVMQATAAITLRTPDSRRGKILGLSNAGLTTGTGLSPLLAGAIADRTDAVQTVGWFGLAGVLAAIPLAVMWHGSGNISRVSSDSSLRCS</sequence>
<feature type="transmembrane region" description="Helical" evidence="6">
    <location>
        <begin position="92"/>
        <end position="116"/>
    </location>
</feature>
<gene>
    <name evidence="8" type="ORF">GCM10009789_39110</name>
</gene>
<dbReference type="PANTHER" id="PTHR23513">
    <property type="entry name" value="INTEGRAL MEMBRANE EFFLUX PROTEIN-RELATED"/>
    <property type="match status" value="1"/>
</dbReference>
<feature type="transmembrane region" description="Helical" evidence="6">
    <location>
        <begin position="258"/>
        <end position="279"/>
    </location>
</feature>
<keyword evidence="5 6" id="KW-0472">Membrane</keyword>
<keyword evidence="9" id="KW-1185">Reference proteome</keyword>
<feature type="transmembrane region" description="Helical" evidence="6">
    <location>
        <begin position="377"/>
        <end position="399"/>
    </location>
</feature>
<comment type="subcellular location">
    <subcellularLocation>
        <location evidence="1">Cell membrane</location>
        <topology evidence="1">Multi-pass membrane protein</topology>
    </subcellularLocation>
</comment>
<dbReference type="PRINTS" id="PR01988">
    <property type="entry name" value="EXPORTERBACE"/>
</dbReference>
<dbReference type="EMBL" id="BAAAOS010000020">
    <property type="protein sequence ID" value="GAA1581431.1"/>
    <property type="molecule type" value="Genomic_DNA"/>
</dbReference>
<accession>A0ABN2DNB8</accession>
<dbReference type="InterPro" id="IPR036259">
    <property type="entry name" value="MFS_trans_sf"/>
</dbReference>
<dbReference type="PROSITE" id="PS50850">
    <property type="entry name" value="MFS"/>
    <property type="match status" value="1"/>
</dbReference>
<feature type="transmembrane region" description="Helical" evidence="6">
    <location>
        <begin position="229"/>
        <end position="252"/>
    </location>
</feature>
<protein>
    <submittedName>
        <fullName evidence="8">MFS transporter</fullName>
    </submittedName>
</protein>
<feature type="transmembrane region" description="Helical" evidence="6">
    <location>
        <begin position="170"/>
        <end position="190"/>
    </location>
</feature>
<dbReference type="Pfam" id="PF07690">
    <property type="entry name" value="MFS_1"/>
    <property type="match status" value="1"/>
</dbReference>
<evidence type="ECO:0000256" key="4">
    <source>
        <dbReference type="ARBA" id="ARBA00022989"/>
    </source>
</evidence>
<feature type="domain" description="Major facilitator superfamily (MFS) profile" evidence="7">
    <location>
        <begin position="171"/>
        <end position="417"/>
    </location>
</feature>
<keyword evidence="4 6" id="KW-1133">Transmembrane helix</keyword>
<proteinExistence type="predicted"/>
<evidence type="ECO:0000256" key="6">
    <source>
        <dbReference type="SAM" id="Phobius"/>
    </source>
</evidence>
<dbReference type="InterPro" id="IPR022324">
    <property type="entry name" value="Bacilysin_exporter_BacE_put"/>
</dbReference>
<dbReference type="InterPro" id="IPR011701">
    <property type="entry name" value="MFS"/>
</dbReference>
<evidence type="ECO:0000256" key="2">
    <source>
        <dbReference type="ARBA" id="ARBA00022475"/>
    </source>
</evidence>
<dbReference type="Gene3D" id="1.20.1250.20">
    <property type="entry name" value="MFS general substrate transporter like domains"/>
    <property type="match status" value="1"/>
</dbReference>
<feature type="transmembrane region" description="Helical" evidence="6">
    <location>
        <begin position="316"/>
        <end position="337"/>
    </location>
</feature>
<evidence type="ECO:0000313" key="9">
    <source>
        <dbReference type="Proteomes" id="UP001500393"/>
    </source>
</evidence>